<feature type="non-terminal residue" evidence="1">
    <location>
        <position position="112"/>
    </location>
</feature>
<comment type="caution">
    <text evidence="1">The sequence shown here is derived from an EMBL/GenBank/DDBJ whole genome shotgun (WGS) entry which is preliminary data.</text>
</comment>
<accession>A0A2I1HST8</accession>
<dbReference type="AlphaFoldDB" id="A0A2I1HST8"/>
<sequence>MSDIYEVLEIIKERHEREKHEESKEECQIDPSCLICYKVKEDSEPEWFKKFWKIFQKVILAAKSYNKNTIEKLLEYIVLMRKDKDDRYILNRKKRVKELEKVKGKGEKLLDV</sequence>
<dbReference type="Proteomes" id="UP000234323">
    <property type="component" value="Unassembled WGS sequence"/>
</dbReference>
<evidence type="ECO:0000313" key="2">
    <source>
        <dbReference type="Proteomes" id="UP000234323"/>
    </source>
</evidence>
<organism evidence="1 2">
    <name type="scientific">Rhizophagus irregularis</name>
    <dbReference type="NCBI Taxonomy" id="588596"/>
    <lineage>
        <taxon>Eukaryota</taxon>
        <taxon>Fungi</taxon>
        <taxon>Fungi incertae sedis</taxon>
        <taxon>Mucoromycota</taxon>
        <taxon>Glomeromycotina</taxon>
        <taxon>Glomeromycetes</taxon>
        <taxon>Glomerales</taxon>
        <taxon>Glomeraceae</taxon>
        <taxon>Rhizophagus</taxon>
    </lineage>
</organism>
<proteinExistence type="predicted"/>
<dbReference type="EMBL" id="LLXI01006104">
    <property type="protein sequence ID" value="PKY61927.1"/>
    <property type="molecule type" value="Genomic_DNA"/>
</dbReference>
<protein>
    <submittedName>
        <fullName evidence="1">Uncharacterized protein</fullName>
    </submittedName>
</protein>
<name>A0A2I1HST8_9GLOM</name>
<keyword evidence="2" id="KW-1185">Reference proteome</keyword>
<reference evidence="1 2" key="1">
    <citation type="submission" date="2015-10" db="EMBL/GenBank/DDBJ databases">
        <title>Genome analyses suggest a sexual origin of heterokaryosis in a supposedly ancient asexual fungus.</title>
        <authorList>
            <person name="Ropars J."/>
            <person name="Sedzielewska K."/>
            <person name="Noel J."/>
            <person name="Charron P."/>
            <person name="Farinelli L."/>
            <person name="Marton T."/>
            <person name="Kruger M."/>
            <person name="Pelin A."/>
            <person name="Brachmann A."/>
            <person name="Corradi N."/>
        </authorList>
    </citation>
    <scope>NUCLEOTIDE SEQUENCE [LARGE SCALE GENOMIC DNA]</scope>
    <source>
        <strain evidence="1 2">A4</strain>
    </source>
</reference>
<dbReference type="VEuPathDB" id="FungiDB:FUN_010954"/>
<evidence type="ECO:0000313" key="1">
    <source>
        <dbReference type="EMBL" id="PKY61927.1"/>
    </source>
</evidence>
<gene>
    <name evidence="1" type="ORF">RhiirA4_524531</name>
</gene>